<gene>
    <name evidence="8" type="primary">SEC15</name>
    <name evidence="8" type="ORF">NW768_005316</name>
</gene>
<dbReference type="PIRSF" id="PIRSF025007">
    <property type="entry name" value="Sec15"/>
    <property type="match status" value="1"/>
</dbReference>
<evidence type="ECO:0000313" key="9">
    <source>
        <dbReference type="Proteomes" id="UP001152024"/>
    </source>
</evidence>
<dbReference type="InterPro" id="IPR046361">
    <property type="entry name" value="EXOC6/Sec15_C"/>
</dbReference>
<accession>A0ABQ8REY0</accession>
<reference evidence="8" key="1">
    <citation type="submission" date="2022-09" db="EMBL/GenBank/DDBJ databases">
        <title>Fusarium specimens isolated from Avocado Roots.</title>
        <authorList>
            <person name="Stajich J."/>
            <person name="Roper C."/>
            <person name="Heimlech-Rivalta G."/>
        </authorList>
    </citation>
    <scope>NUCLEOTIDE SEQUENCE</scope>
    <source>
        <strain evidence="8">CF00095</strain>
    </source>
</reference>
<feature type="domain" description="Exocyst complex component EXOC6/Sec15 N-terminal" evidence="7">
    <location>
        <begin position="51"/>
        <end position="225"/>
    </location>
</feature>
<name>A0ABQ8REY0_FUSEQ</name>
<dbReference type="PANTHER" id="PTHR12702:SF0">
    <property type="entry name" value="EXOCYST COMPLEX COMPONENT 6"/>
    <property type="match status" value="1"/>
</dbReference>
<evidence type="ECO:0000256" key="4">
    <source>
        <dbReference type="ARBA" id="ARBA00023054"/>
    </source>
</evidence>
<comment type="caution">
    <text evidence="8">The sequence shown here is derived from an EMBL/GenBank/DDBJ whole genome shotgun (WGS) entry which is preliminary data.</text>
</comment>
<proteinExistence type="inferred from homology"/>
<dbReference type="Pfam" id="PF20651">
    <property type="entry name" value="EXOC6_Sec15_N"/>
    <property type="match status" value="1"/>
</dbReference>
<protein>
    <recommendedName>
        <fullName evidence="5">Exocyst complex component SEC15</fullName>
    </recommendedName>
</protein>
<comment type="function">
    <text evidence="5">Component of the exocyst complex involved in the docking of exocytic vesicles with fusion sites on the plasma membrane.</text>
</comment>
<dbReference type="InterPro" id="IPR042045">
    <property type="entry name" value="EXOC6/Sec15_C_dom1"/>
</dbReference>
<keyword evidence="2 5" id="KW-0813">Transport</keyword>
<comment type="similarity">
    <text evidence="1 5">Belongs to the SEC15 family.</text>
</comment>
<dbReference type="InterPro" id="IPR042044">
    <property type="entry name" value="EXOC6PINT-1/Sec15/Tip20_C_dom2"/>
</dbReference>
<dbReference type="Pfam" id="PF04091">
    <property type="entry name" value="Sec15_C"/>
    <property type="match status" value="1"/>
</dbReference>
<dbReference type="InterPro" id="IPR007225">
    <property type="entry name" value="EXOC6/Sec15"/>
</dbReference>
<dbReference type="EMBL" id="JAOQBH010000007">
    <property type="protein sequence ID" value="KAJ4133728.1"/>
    <property type="molecule type" value="Genomic_DNA"/>
</dbReference>
<evidence type="ECO:0000259" key="6">
    <source>
        <dbReference type="Pfam" id="PF04091"/>
    </source>
</evidence>
<evidence type="ECO:0000256" key="5">
    <source>
        <dbReference type="PIRNR" id="PIRNR025007"/>
    </source>
</evidence>
<dbReference type="Gene3D" id="1.20.58.670">
    <property type="entry name" value="Dsl1p vesicle tethering complex, Tip20p subunit, domain D"/>
    <property type="match status" value="1"/>
</dbReference>
<evidence type="ECO:0000256" key="3">
    <source>
        <dbReference type="ARBA" id="ARBA00022483"/>
    </source>
</evidence>
<keyword evidence="3 5" id="KW-0268">Exocytosis</keyword>
<dbReference type="Gene3D" id="1.10.357.30">
    <property type="entry name" value="Exocyst complex subunit Sec15 C-terminal domain, N-terminal subdomain"/>
    <property type="match status" value="1"/>
</dbReference>
<dbReference type="Proteomes" id="UP001152024">
    <property type="component" value="Unassembled WGS sequence"/>
</dbReference>
<evidence type="ECO:0000313" key="8">
    <source>
        <dbReference type="EMBL" id="KAJ4133728.1"/>
    </source>
</evidence>
<evidence type="ECO:0000256" key="1">
    <source>
        <dbReference type="ARBA" id="ARBA00007944"/>
    </source>
</evidence>
<evidence type="ECO:0000256" key="2">
    <source>
        <dbReference type="ARBA" id="ARBA00022448"/>
    </source>
</evidence>
<sequence length="790" mass="90027">MPRRPPAVDDYASAVPHVILASSDAEFLDQLIPVLKDATHSNRTPLLTQCLSRYYEDREAEIERIGLTRHEEFLDSINHLQNVRAETVTLTQEILSLNESIATSTKKLAAQKEALVNTSAVRQNIADATSALNDSLTILRAVNNAHDLVRRKKYYAALKSLDDLQNEHLVPIIQNRYSTQHRLADVIQKSIPASQKAISEAVMTDLNTWLFRIRETSQFLGEVAFYHTEMRRTRQKKRVEDDPFLANFKLNSAIELVSDENEDFDVLNNEELQVDFSPLLEALHIHEALGQLDKFRSEYGATRRQQKDLLLPQFIELLADDEQSLSSLLEGIAGFAIIEKATMQRIPHLRSANDVEELWDSMCTAVINLTSKGLSNVEDAEALIKIKTIIALFIQTMEGWGYAVATLDNFLLKLFDKYAELLKKRFSEDFQEIVSTDDYMPMAINNPEEYEKVVNVSWFSQEKPTDQITYPCVLPFSQMYPLCCIDIRNFLNQFYFFSDDHFQHPTVIDETLRKSLDELLTEKVCKSLVERLSSQYLGQIVQILINLEHFEIACRELEQLLIRARSSTSAGGPVTLKATDSFRDNKKTAEKRIFELVNSKIDDLIDTAEYEWYVMLGSLFNKTNFFYRTATTVEKEPSNYMQTLTRYLSNIMNSTLLGLPREIKELIYFDALSHTAEKILALPLSNDVKHINPNGVAALAQDVDYLVQFVSSLENGQMLRENLDELSQTIALLQTDNQDEFFDISTRNKKYGRVDALHGPMLLEKLTPVAASPVRSAPLAGFSSRFGIGR</sequence>
<feature type="domain" description="Exocyst complex subunit EXOC6/Sec15 C-terminal" evidence="6">
    <location>
        <begin position="407"/>
        <end position="765"/>
    </location>
</feature>
<evidence type="ECO:0000259" key="7">
    <source>
        <dbReference type="Pfam" id="PF20651"/>
    </source>
</evidence>
<keyword evidence="9" id="KW-1185">Reference proteome</keyword>
<organism evidence="8 9">
    <name type="scientific">Fusarium equiseti</name>
    <name type="common">Fusarium scirpi</name>
    <dbReference type="NCBI Taxonomy" id="61235"/>
    <lineage>
        <taxon>Eukaryota</taxon>
        <taxon>Fungi</taxon>
        <taxon>Dikarya</taxon>
        <taxon>Ascomycota</taxon>
        <taxon>Pezizomycotina</taxon>
        <taxon>Sordariomycetes</taxon>
        <taxon>Hypocreomycetidae</taxon>
        <taxon>Hypocreales</taxon>
        <taxon>Nectriaceae</taxon>
        <taxon>Fusarium</taxon>
        <taxon>Fusarium incarnatum-equiseti species complex</taxon>
    </lineage>
</organism>
<keyword evidence="4" id="KW-0175">Coiled coil</keyword>
<dbReference type="InterPro" id="IPR048359">
    <property type="entry name" value="EXOC6_Sec15_N"/>
</dbReference>
<dbReference type="PANTHER" id="PTHR12702">
    <property type="entry name" value="SEC15"/>
    <property type="match status" value="1"/>
</dbReference>